<gene>
    <name evidence="2" type="ORF">DFR67_12461</name>
</gene>
<accession>A0A318RT50</accession>
<dbReference type="RefSeq" id="WP_110472642.1">
    <property type="nucleotide sequence ID" value="NZ_QJSP01000024.1"/>
</dbReference>
<protein>
    <submittedName>
        <fullName evidence="2">Uncharacterized protein DUF4873</fullName>
    </submittedName>
</protein>
<dbReference type="Proteomes" id="UP000247591">
    <property type="component" value="Unassembled WGS sequence"/>
</dbReference>
<dbReference type="OrthoDB" id="3683556at2"/>
<evidence type="ECO:0000313" key="3">
    <source>
        <dbReference type="Proteomes" id="UP000247591"/>
    </source>
</evidence>
<feature type="domain" description="DUF4873" evidence="1">
    <location>
        <begin position="155"/>
        <end position="244"/>
    </location>
</feature>
<reference evidence="2 3" key="1">
    <citation type="submission" date="2018-06" db="EMBL/GenBank/DDBJ databases">
        <title>Genomic Encyclopedia of Type Strains, Phase IV (KMG-IV): sequencing the most valuable type-strain genomes for metagenomic binning, comparative biology and taxonomic classification.</title>
        <authorList>
            <person name="Goeker M."/>
        </authorList>
    </citation>
    <scope>NUCLEOTIDE SEQUENCE [LARGE SCALE GENOMIC DNA]</scope>
    <source>
        <strain evidence="2 3">DSM 45521</strain>
    </source>
</reference>
<dbReference type="InterPro" id="IPR032371">
    <property type="entry name" value="DUF4873"/>
</dbReference>
<evidence type="ECO:0000259" key="1">
    <source>
        <dbReference type="Pfam" id="PF16170"/>
    </source>
</evidence>
<organism evidence="2 3">
    <name type="scientific">Williamsia limnetica</name>
    <dbReference type="NCBI Taxonomy" id="882452"/>
    <lineage>
        <taxon>Bacteria</taxon>
        <taxon>Bacillati</taxon>
        <taxon>Actinomycetota</taxon>
        <taxon>Actinomycetes</taxon>
        <taxon>Mycobacteriales</taxon>
        <taxon>Nocardiaceae</taxon>
        <taxon>Williamsia</taxon>
    </lineage>
</organism>
<sequence length="266" mass="28917">MSPLRVGVVGGGPTIEAIRTRLRDSVLDIEVTQQATVGYFDTASDCWDDEARSHVLVTSAPPPADNYLGLAAHRHPNLFYAGAPTSWPRAVAGYLGAAIEELALAGASRVQVRHPIERSWLGYVRATGGTRKLARKLKRFDADDFDYTCASTRDEDVYDGPVVIAHDDDAITTRMRVQGYFDPLDGHFHWAGIAFGDQVRDLKDRRVASVEVAVGDGDPVPARLTDITPWGSVRITGVGRPPYPLDDIDILTPNRSSVNSGRAPSP</sequence>
<name>A0A318RT50_WILLI</name>
<comment type="caution">
    <text evidence="2">The sequence shown here is derived from an EMBL/GenBank/DDBJ whole genome shotgun (WGS) entry which is preliminary data.</text>
</comment>
<proteinExistence type="predicted"/>
<dbReference type="EMBL" id="QJSP01000024">
    <property type="protein sequence ID" value="PYE12221.1"/>
    <property type="molecule type" value="Genomic_DNA"/>
</dbReference>
<dbReference type="Pfam" id="PF16170">
    <property type="entry name" value="DUF4873"/>
    <property type="match status" value="1"/>
</dbReference>
<dbReference type="AlphaFoldDB" id="A0A318RT50"/>
<keyword evidence="3" id="KW-1185">Reference proteome</keyword>
<evidence type="ECO:0000313" key="2">
    <source>
        <dbReference type="EMBL" id="PYE12221.1"/>
    </source>
</evidence>